<organism evidence="2 3">
    <name type="scientific">Aliarcobacter butzleri L348</name>
    <dbReference type="NCBI Taxonomy" id="1447256"/>
    <lineage>
        <taxon>Bacteria</taxon>
        <taxon>Pseudomonadati</taxon>
        <taxon>Campylobacterota</taxon>
        <taxon>Epsilonproteobacteria</taxon>
        <taxon>Campylobacterales</taxon>
        <taxon>Arcobacteraceae</taxon>
        <taxon>Aliarcobacter</taxon>
    </lineage>
</organism>
<gene>
    <name evidence="2" type="ORF">AA20_04945</name>
</gene>
<dbReference type="GO" id="GO:0016051">
    <property type="term" value="P:carbohydrate biosynthetic process"/>
    <property type="evidence" value="ECO:0007669"/>
    <property type="project" value="InterPro"/>
</dbReference>
<evidence type="ECO:0000259" key="1">
    <source>
        <dbReference type="Pfam" id="PF03102"/>
    </source>
</evidence>
<dbReference type="PANTHER" id="PTHR42966:SF1">
    <property type="entry name" value="SIALIC ACID SYNTHASE"/>
    <property type="match status" value="1"/>
</dbReference>
<dbReference type="GO" id="GO:0047444">
    <property type="term" value="F:N-acylneuraminate-9-phosphate synthase activity"/>
    <property type="evidence" value="ECO:0007669"/>
    <property type="project" value="TreeGrafter"/>
</dbReference>
<dbReference type="AlphaFoldDB" id="A0A0G9K3D6"/>
<sequence length="285" mass="32628">MNNLPIFVAEVSSNHSCNLERAKEFIKVSSQIGCQAVKFQLFKIDKLFAPEILAKSKTHRDRKEWELPIEFIPELSTYSHSLGLQFSCTPFYLEAVKELEQYVDFYKIASYELLWDDLIIECAKTKKDLVLSTGMATLDEIEHAVEVFKTHSNSKLTLLHAISGYPTPLKEANLKAIETLRNKFKIDVGLSDHSVSKDVITRAIYKWDASMIEFHLDLDEHGAEYKSGHCWLPNQMEETIKSIKNGFLADGTGEKIPAPSEIDDRLWRADPSDGLRPFKEIREKF</sequence>
<dbReference type="PATRIC" id="fig|1447256.3.peg.962"/>
<dbReference type="EMBL" id="JAIQ01000077">
    <property type="protein sequence ID" value="KLE00991.1"/>
    <property type="molecule type" value="Genomic_DNA"/>
</dbReference>
<dbReference type="Gene3D" id="3.20.20.70">
    <property type="entry name" value="Aldolase class I"/>
    <property type="match status" value="1"/>
</dbReference>
<feature type="domain" description="PseI/NeuA/B-like" evidence="1">
    <location>
        <begin position="26"/>
        <end position="255"/>
    </location>
</feature>
<dbReference type="PANTHER" id="PTHR42966">
    <property type="entry name" value="N-ACETYLNEURAMINATE SYNTHASE"/>
    <property type="match status" value="1"/>
</dbReference>
<dbReference type="InterPro" id="IPR013785">
    <property type="entry name" value="Aldolase_TIM"/>
</dbReference>
<dbReference type="Pfam" id="PF03102">
    <property type="entry name" value="NeuB"/>
    <property type="match status" value="1"/>
</dbReference>
<evidence type="ECO:0000313" key="3">
    <source>
        <dbReference type="Proteomes" id="UP000035514"/>
    </source>
</evidence>
<protein>
    <submittedName>
        <fullName evidence="2">N-acetylneuraminic acid synthase</fullName>
    </submittedName>
</protein>
<dbReference type="InterPro" id="IPR013132">
    <property type="entry name" value="PseI/NeuA/B-like_N"/>
</dbReference>
<accession>A0A0G9K3D6</accession>
<evidence type="ECO:0000313" key="2">
    <source>
        <dbReference type="EMBL" id="KLE00991.1"/>
    </source>
</evidence>
<dbReference type="RefSeq" id="WP_046996535.1">
    <property type="nucleotide sequence ID" value="NZ_JAIQ01000077.1"/>
</dbReference>
<proteinExistence type="predicted"/>
<dbReference type="SUPFAM" id="SSF51569">
    <property type="entry name" value="Aldolase"/>
    <property type="match status" value="1"/>
</dbReference>
<comment type="caution">
    <text evidence="2">The sequence shown here is derived from an EMBL/GenBank/DDBJ whole genome shotgun (WGS) entry which is preliminary data.</text>
</comment>
<dbReference type="Proteomes" id="UP000035514">
    <property type="component" value="Unassembled WGS sequence"/>
</dbReference>
<name>A0A0G9K3D6_9BACT</name>
<dbReference type="InterPro" id="IPR051690">
    <property type="entry name" value="PseI-like"/>
</dbReference>
<reference evidence="2 3" key="1">
    <citation type="submission" date="2014-01" db="EMBL/GenBank/DDBJ databases">
        <title>Development of a Comparative Genomic Fingerprinting Assay for High Resolution Genotyping of Arcobacter butzleri.</title>
        <authorList>
            <person name="Webb A.L."/>
            <person name="Inglis G.D."/>
            <person name="Kruczkiewicz P."/>
            <person name="Selinger L.B."/>
            <person name="Taboada E.N."/>
        </authorList>
    </citation>
    <scope>NUCLEOTIDE SEQUENCE [LARGE SCALE GENOMIC DNA]</scope>
    <source>
        <strain evidence="2 3">L348</strain>
    </source>
</reference>